<dbReference type="AlphaFoldDB" id="A0A7W9KH59"/>
<name>A0A7W9KH59_9PSEU</name>
<feature type="transmembrane region" description="Helical" evidence="1">
    <location>
        <begin position="215"/>
        <end position="235"/>
    </location>
</feature>
<dbReference type="Proteomes" id="UP000585638">
    <property type="component" value="Unassembled WGS sequence"/>
</dbReference>
<evidence type="ECO:0000313" key="2">
    <source>
        <dbReference type="EMBL" id="MBB5892500.1"/>
    </source>
</evidence>
<feature type="transmembrane region" description="Helical" evidence="1">
    <location>
        <begin position="28"/>
        <end position="45"/>
    </location>
</feature>
<keyword evidence="1" id="KW-0812">Transmembrane</keyword>
<proteinExistence type="predicted"/>
<reference evidence="2 3" key="1">
    <citation type="submission" date="2020-08" db="EMBL/GenBank/DDBJ databases">
        <title>Sequencing the genomes of 1000 actinobacteria strains.</title>
        <authorList>
            <person name="Klenk H.-P."/>
        </authorList>
    </citation>
    <scope>NUCLEOTIDE SEQUENCE [LARGE SCALE GENOMIC DNA]</scope>
    <source>
        <strain evidence="2 3">DSM 43851</strain>
    </source>
</reference>
<feature type="transmembrane region" description="Helical" evidence="1">
    <location>
        <begin position="51"/>
        <end position="70"/>
    </location>
</feature>
<sequence>MWRPQVGAPMLNDPAVLLHLNYWRKRKLVQPVVVCLVLAVLMFVLHRGFSMLGVVLLGLAAVSVTAFVQFRSRVGWWLPAAESVLDGAPPVRVRSQVVGGAGAWTLLSVDGGRLYLRVTNTERAVRQFAARQREVSLIGPNADGVAAVMLDSLPVPLPAKVVPAPPNPQPVPVTDEDLSRWAAANTARAVYLGLAVVGLCGASVVFDLLLTIDGWLPATIGFVFVLVVALVASFFRRGDQHRMVKLLRNGPWQAYPVQLLSWTGNPALVGRLRLALTLPDGSQLPVSARFGPAWLVANIAATGTLWVAGNPKHGQAAAVGLPGHPHVAAVRFQELQAR</sequence>
<evidence type="ECO:0000313" key="3">
    <source>
        <dbReference type="Proteomes" id="UP000585638"/>
    </source>
</evidence>
<evidence type="ECO:0000256" key="1">
    <source>
        <dbReference type="SAM" id="Phobius"/>
    </source>
</evidence>
<dbReference type="RefSeq" id="WP_184863287.1">
    <property type="nucleotide sequence ID" value="NZ_JACHIR010000001.1"/>
</dbReference>
<accession>A0A7W9KH59</accession>
<organism evidence="2 3">
    <name type="scientific">Kutzneria kofuensis</name>
    <dbReference type="NCBI Taxonomy" id="103725"/>
    <lineage>
        <taxon>Bacteria</taxon>
        <taxon>Bacillati</taxon>
        <taxon>Actinomycetota</taxon>
        <taxon>Actinomycetes</taxon>
        <taxon>Pseudonocardiales</taxon>
        <taxon>Pseudonocardiaceae</taxon>
        <taxon>Kutzneria</taxon>
    </lineage>
</organism>
<protein>
    <submittedName>
        <fullName evidence="2">Uncharacterized membrane protein YqaE (UPF0057 family)</fullName>
    </submittedName>
</protein>
<keyword evidence="3" id="KW-1185">Reference proteome</keyword>
<keyword evidence="1" id="KW-1133">Transmembrane helix</keyword>
<dbReference type="EMBL" id="JACHIR010000001">
    <property type="protein sequence ID" value="MBB5892500.1"/>
    <property type="molecule type" value="Genomic_DNA"/>
</dbReference>
<comment type="caution">
    <text evidence="2">The sequence shown here is derived from an EMBL/GenBank/DDBJ whole genome shotgun (WGS) entry which is preliminary data.</text>
</comment>
<gene>
    <name evidence="2" type="ORF">BJ998_003696</name>
</gene>
<feature type="transmembrane region" description="Helical" evidence="1">
    <location>
        <begin position="189"/>
        <end position="209"/>
    </location>
</feature>
<keyword evidence="1" id="KW-0472">Membrane</keyword>